<dbReference type="Pfam" id="PF08281">
    <property type="entry name" value="Sigma70_r4_2"/>
    <property type="match status" value="1"/>
</dbReference>
<organism evidence="2 3">
    <name type="scientific">Aneurinibacillus aneurinilyticus</name>
    <name type="common">Bacillus aneurinolyticus</name>
    <dbReference type="NCBI Taxonomy" id="1391"/>
    <lineage>
        <taxon>Bacteria</taxon>
        <taxon>Bacillati</taxon>
        <taxon>Bacillota</taxon>
        <taxon>Bacilli</taxon>
        <taxon>Bacillales</taxon>
        <taxon>Paenibacillaceae</taxon>
        <taxon>Aneurinibacillus group</taxon>
        <taxon>Aneurinibacillus</taxon>
    </lineage>
</organism>
<comment type="caution">
    <text evidence="2">The sequence shown here is derived from an EMBL/GenBank/DDBJ whole genome shotgun (WGS) entry which is preliminary data.</text>
</comment>
<dbReference type="InterPro" id="IPR013249">
    <property type="entry name" value="RNA_pol_sigma70_r4_t2"/>
</dbReference>
<gene>
    <name evidence="2" type="ORF">HF838_17435</name>
</gene>
<dbReference type="GO" id="GO:0003677">
    <property type="term" value="F:DNA binding"/>
    <property type="evidence" value="ECO:0007669"/>
    <property type="project" value="InterPro"/>
</dbReference>
<proteinExistence type="predicted"/>
<dbReference type="Proteomes" id="UP000561326">
    <property type="component" value="Unassembled WGS sequence"/>
</dbReference>
<protein>
    <submittedName>
        <fullName evidence="2">RNA polymerase subunit sigma</fullName>
    </submittedName>
</protein>
<sequence>MGTCAVDIEKGSREYTVKYALNTVGGVRRLLRDIHRLRSARFERGDYAASDILLDLDTAIQRANLTVRQRQAVYYVYEEDMRHEDAAGVVGVDRSAITKLLDRALERIATVYSEWNYGEVIATYTEEIENTNEEGDE</sequence>
<feature type="domain" description="RNA polymerase sigma factor 70 region 4 type 2" evidence="1">
    <location>
        <begin position="64"/>
        <end position="108"/>
    </location>
</feature>
<evidence type="ECO:0000259" key="1">
    <source>
        <dbReference type="Pfam" id="PF08281"/>
    </source>
</evidence>
<dbReference type="AlphaFoldDB" id="A0A848D1Q6"/>
<dbReference type="InterPro" id="IPR036388">
    <property type="entry name" value="WH-like_DNA-bd_sf"/>
</dbReference>
<evidence type="ECO:0000313" key="2">
    <source>
        <dbReference type="EMBL" id="NMF00018.1"/>
    </source>
</evidence>
<dbReference type="Gene3D" id="1.10.10.10">
    <property type="entry name" value="Winged helix-like DNA-binding domain superfamily/Winged helix DNA-binding domain"/>
    <property type="match status" value="1"/>
</dbReference>
<dbReference type="GO" id="GO:0016987">
    <property type="term" value="F:sigma factor activity"/>
    <property type="evidence" value="ECO:0007669"/>
    <property type="project" value="InterPro"/>
</dbReference>
<dbReference type="SUPFAM" id="SSF88659">
    <property type="entry name" value="Sigma3 and sigma4 domains of RNA polymerase sigma factors"/>
    <property type="match status" value="1"/>
</dbReference>
<dbReference type="EMBL" id="JABAGO010000038">
    <property type="protein sequence ID" value="NMF00018.1"/>
    <property type="molecule type" value="Genomic_DNA"/>
</dbReference>
<evidence type="ECO:0000313" key="3">
    <source>
        <dbReference type="Proteomes" id="UP000561326"/>
    </source>
</evidence>
<accession>A0A848D1Q6</accession>
<name>A0A848D1Q6_ANEAE</name>
<dbReference type="RefSeq" id="WP_168975894.1">
    <property type="nucleotide sequence ID" value="NZ_CAMJCG010000016.1"/>
</dbReference>
<reference evidence="2 3" key="1">
    <citation type="submission" date="2020-04" db="EMBL/GenBank/DDBJ databases">
        <authorList>
            <person name="Hitch T.C.A."/>
            <person name="Wylensek D."/>
            <person name="Clavel T."/>
        </authorList>
    </citation>
    <scope>NUCLEOTIDE SEQUENCE [LARGE SCALE GENOMIC DNA]</scope>
    <source>
        <strain evidence="2 3">WB01_D5_05</strain>
    </source>
</reference>
<dbReference type="GO" id="GO:0006352">
    <property type="term" value="P:DNA-templated transcription initiation"/>
    <property type="evidence" value="ECO:0007669"/>
    <property type="project" value="InterPro"/>
</dbReference>
<dbReference type="InterPro" id="IPR013324">
    <property type="entry name" value="RNA_pol_sigma_r3/r4-like"/>
</dbReference>